<keyword evidence="2" id="KW-1185">Reference proteome</keyword>
<dbReference type="AlphaFoldDB" id="A0A2V1HSX1"/>
<name>A0A2V1HSX1_9MICO</name>
<evidence type="ECO:0000313" key="2">
    <source>
        <dbReference type="Proteomes" id="UP000244893"/>
    </source>
</evidence>
<reference evidence="1 2" key="1">
    <citation type="submission" date="2018-05" db="EMBL/GenBank/DDBJ databases">
        <title>Amnibacterium sp. M8JJ-5, whole genome shotgun sequence.</title>
        <authorList>
            <person name="Tuo L."/>
        </authorList>
    </citation>
    <scope>NUCLEOTIDE SEQUENCE [LARGE SCALE GENOMIC DNA]</scope>
    <source>
        <strain evidence="1 2">M8JJ-5</strain>
    </source>
</reference>
<dbReference type="Gene3D" id="3.10.450.50">
    <property type="match status" value="1"/>
</dbReference>
<dbReference type="EMBL" id="QEOP01000002">
    <property type="protein sequence ID" value="PVZ94762.1"/>
    <property type="molecule type" value="Genomic_DNA"/>
</dbReference>
<dbReference type="OrthoDB" id="7064268at2"/>
<gene>
    <name evidence="1" type="ORF">DDQ50_13890</name>
</gene>
<protein>
    <submittedName>
        <fullName evidence="1">Nuclear transport factor 2 family protein</fullName>
    </submittedName>
</protein>
<dbReference type="Proteomes" id="UP000244893">
    <property type="component" value="Unassembled WGS sequence"/>
</dbReference>
<sequence>MAEIADLLHKNLSEVFGQRDPGIRASVIADIFVVDAAFADEEGEAVGRDAISRKAQEIIDQAPADFVLAPIGPARVVKDLGALAWGFGPEAAEPVVTGVDTILVKDGRITALYTYLTKS</sequence>
<organism evidence="1 2">
    <name type="scientific">Amnibacterium flavum</name>
    <dbReference type="NCBI Taxonomy" id="2173173"/>
    <lineage>
        <taxon>Bacteria</taxon>
        <taxon>Bacillati</taxon>
        <taxon>Actinomycetota</taxon>
        <taxon>Actinomycetes</taxon>
        <taxon>Micrococcales</taxon>
        <taxon>Microbacteriaceae</taxon>
        <taxon>Amnibacterium</taxon>
    </lineage>
</organism>
<evidence type="ECO:0000313" key="1">
    <source>
        <dbReference type="EMBL" id="PVZ94762.1"/>
    </source>
</evidence>
<dbReference type="SUPFAM" id="SSF54427">
    <property type="entry name" value="NTF2-like"/>
    <property type="match status" value="1"/>
</dbReference>
<accession>A0A2V1HSX1</accession>
<dbReference type="InterPro" id="IPR032710">
    <property type="entry name" value="NTF2-like_dom_sf"/>
</dbReference>
<comment type="caution">
    <text evidence="1">The sequence shown here is derived from an EMBL/GenBank/DDBJ whole genome shotgun (WGS) entry which is preliminary data.</text>
</comment>
<dbReference type="RefSeq" id="WP_116757273.1">
    <property type="nucleotide sequence ID" value="NZ_JBHUEX010000001.1"/>
</dbReference>
<proteinExistence type="predicted"/>